<evidence type="ECO:0000313" key="2">
    <source>
        <dbReference type="Proteomes" id="UP000198757"/>
    </source>
</evidence>
<dbReference type="STRING" id="1285928.SAMN04487894_107178"/>
<organism evidence="1 2">
    <name type="scientific">Niabella drilacis (strain DSM 25811 / CCM 8410 / CCUG 62505 / LMG 26954 / E90)</name>
    <dbReference type="NCBI Taxonomy" id="1285928"/>
    <lineage>
        <taxon>Bacteria</taxon>
        <taxon>Pseudomonadati</taxon>
        <taxon>Bacteroidota</taxon>
        <taxon>Chitinophagia</taxon>
        <taxon>Chitinophagales</taxon>
        <taxon>Chitinophagaceae</taxon>
        <taxon>Niabella</taxon>
    </lineage>
</organism>
<protein>
    <submittedName>
        <fullName evidence="1">Uncharacterized protein</fullName>
    </submittedName>
</protein>
<gene>
    <name evidence="1" type="ORF">SAMN04487894_107178</name>
</gene>
<dbReference type="EMBL" id="FMZO01000007">
    <property type="protein sequence ID" value="SDD27068.1"/>
    <property type="molecule type" value="Genomic_DNA"/>
</dbReference>
<name>A0A1G6TDC8_NIADE</name>
<dbReference type="AlphaFoldDB" id="A0A1G6TDC8"/>
<sequence>MSMIEDSRISSTLFCKDIRNKEFKKAFEKIFEMKIEDFLAGYEYDELDEFPVEMESRGIMIGFIAETNKTPPQIAYIDVDVHHYPQHIGCLVKTLPEDTSFVNSASLQEYLAPCENLRVYHFLYNREQTDRIIFQSEGLRYELSINEASAISRVRVCLAEIESDINMRMYYLFG</sequence>
<dbReference type="Proteomes" id="UP000198757">
    <property type="component" value="Unassembled WGS sequence"/>
</dbReference>
<proteinExistence type="predicted"/>
<accession>A0A1G6TDC8</accession>
<reference evidence="2" key="1">
    <citation type="submission" date="2016-10" db="EMBL/GenBank/DDBJ databases">
        <authorList>
            <person name="Varghese N."/>
            <person name="Submissions S."/>
        </authorList>
    </citation>
    <scope>NUCLEOTIDE SEQUENCE [LARGE SCALE GENOMIC DNA]</scope>
    <source>
        <strain evidence="2">DSM 25811 / CCM 8410 / LMG 26954 / E90</strain>
    </source>
</reference>
<keyword evidence="2" id="KW-1185">Reference proteome</keyword>
<evidence type="ECO:0000313" key="1">
    <source>
        <dbReference type="EMBL" id="SDD27068.1"/>
    </source>
</evidence>